<evidence type="ECO:0008006" key="5">
    <source>
        <dbReference type="Google" id="ProtNLM"/>
    </source>
</evidence>
<sequence length="88" mass="9704">MGRAVLVVSALFFAWYLLFVVACVFARGLMGHRLAGHVNVALVFGILQFAATFVLARRYSRHSRETLDPSAAQVVADATAPERTGRRR</sequence>
<organism evidence="3 4">
    <name type="scientific">Actinoallomurus iriomotensis</name>
    <dbReference type="NCBI Taxonomy" id="478107"/>
    <lineage>
        <taxon>Bacteria</taxon>
        <taxon>Bacillati</taxon>
        <taxon>Actinomycetota</taxon>
        <taxon>Actinomycetes</taxon>
        <taxon>Streptosporangiales</taxon>
        <taxon>Thermomonosporaceae</taxon>
        <taxon>Actinoallomurus</taxon>
    </lineage>
</organism>
<keyword evidence="2" id="KW-0472">Membrane</keyword>
<proteinExistence type="predicted"/>
<dbReference type="AlphaFoldDB" id="A0A9W6VNV2"/>
<reference evidence="3" key="1">
    <citation type="submission" date="2023-03" db="EMBL/GenBank/DDBJ databases">
        <title>Actinoallomurus iriomotensis NBRC 103681.</title>
        <authorList>
            <person name="Ichikawa N."/>
            <person name="Sato H."/>
            <person name="Tonouchi N."/>
        </authorList>
    </citation>
    <scope>NUCLEOTIDE SEQUENCE</scope>
    <source>
        <strain evidence="3">NBRC 103681</strain>
    </source>
</reference>
<dbReference type="Pfam" id="PF04341">
    <property type="entry name" value="DUF485"/>
    <property type="match status" value="1"/>
</dbReference>
<feature type="transmembrane region" description="Helical" evidence="2">
    <location>
        <begin position="36"/>
        <end position="56"/>
    </location>
</feature>
<evidence type="ECO:0000256" key="1">
    <source>
        <dbReference type="SAM" id="MobiDB-lite"/>
    </source>
</evidence>
<dbReference type="PANTHER" id="PTHR38441">
    <property type="entry name" value="INTEGRAL MEMBRANE PROTEIN-RELATED"/>
    <property type="match status" value="1"/>
</dbReference>
<keyword evidence="2" id="KW-1133">Transmembrane helix</keyword>
<protein>
    <recommendedName>
        <fullName evidence="5">DUF485 domain-containing protein</fullName>
    </recommendedName>
</protein>
<feature type="region of interest" description="Disordered" evidence="1">
    <location>
        <begin position="63"/>
        <end position="88"/>
    </location>
</feature>
<accession>A0A9W6VNV2</accession>
<comment type="caution">
    <text evidence="3">The sequence shown here is derived from an EMBL/GenBank/DDBJ whole genome shotgun (WGS) entry which is preliminary data.</text>
</comment>
<dbReference type="PANTHER" id="PTHR38441:SF1">
    <property type="entry name" value="MEMBRANE PROTEIN"/>
    <property type="match status" value="1"/>
</dbReference>
<name>A0A9W6VNV2_9ACTN</name>
<gene>
    <name evidence="3" type="ORF">Airi01_024210</name>
</gene>
<evidence type="ECO:0000313" key="4">
    <source>
        <dbReference type="Proteomes" id="UP001165135"/>
    </source>
</evidence>
<evidence type="ECO:0000256" key="2">
    <source>
        <dbReference type="SAM" id="Phobius"/>
    </source>
</evidence>
<dbReference type="Proteomes" id="UP001165135">
    <property type="component" value="Unassembled WGS sequence"/>
</dbReference>
<dbReference type="InterPro" id="IPR007436">
    <property type="entry name" value="DUF485"/>
</dbReference>
<dbReference type="PROSITE" id="PS51257">
    <property type="entry name" value="PROKAR_LIPOPROTEIN"/>
    <property type="match status" value="1"/>
</dbReference>
<evidence type="ECO:0000313" key="3">
    <source>
        <dbReference type="EMBL" id="GLY74154.1"/>
    </source>
</evidence>
<keyword evidence="2" id="KW-0812">Transmembrane</keyword>
<dbReference type="EMBL" id="BSTJ01000002">
    <property type="protein sequence ID" value="GLY74154.1"/>
    <property type="molecule type" value="Genomic_DNA"/>
</dbReference>